<keyword evidence="3" id="KW-1185">Reference proteome</keyword>
<gene>
    <name evidence="2" type="ORF">POM99_13075</name>
</gene>
<accession>A0ABT6CM48</accession>
<proteinExistence type="predicted"/>
<dbReference type="EMBL" id="JAROCY010000011">
    <property type="protein sequence ID" value="MDF8334140.1"/>
    <property type="molecule type" value="Genomic_DNA"/>
</dbReference>
<comment type="caution">
    <text evidence="2">The sequence shown here is derived from an EMBL/GenBank/DDBJ whole genome shotgun (WGS) entry which is preliminary data.</text>
</comment>
<evidence type="ECO:0000313" key="3">
    <source>
        <dbReference type="Proteomes" id="UP001222770"/>
    </source>
</evidence>
<reference evidence="2 3" key="1">
    <citation type="submission" date="2023-03" db="EMBL/GenBank/DDBJ databases">
        <title>Novosphingobium cyanobacteriorum sp. nov., isolated from a eutrophic reservoir during the Microcystis bloom period.</title>
        <authorList>
            <person name="Kang M."/>
            <person name="Le V."/>
            <person name="Ko S.-R."/>
            <person name="Lee S.-A."/>
            <person name="Ahn C.-Y."/>
        </authorList>
    </citation>
    <scope>NUCLEOTIDE SEQUENCE [LARGE SCALE GENOMIC DNA]</scope>
    <source>
        <strain evidence="2 3">HBC54</strain>
    </source>
</reference>
<sequence>MVEMIMARQALAELVTPGGTLREAASFLCEQCYELRLHGWAFINADHLTLVPHHLWPILMWVALPDETGAVHFQNEHSTIVGNWPDGRLSYVGNSGKAGAERLDIQGLRFDREELASLKDMARKWHSEVLDASVSCPPADGSAKVTPVLSEAALKSWWRKLPDQLKVQDVDRVLWPLCRKDHPDHLVARSRVRKLAPNRKTGPRSKP</sequence>
<evidence type="ECO:0000256" key="1">
    <source>
        <dbReference type="SAM" id="MobiDB-lite"/>
    </source>
</evidence>
<feature type="region of interest" description="Disordered" evidence="1">
    <location>
        <begin position="188"/>
        <end position="207"/>
    </location>
</feature>
<dbReference type="Proteomes" id="UP001222770">
    <property type="component" value="Unassembled WGS sequence"/>
</dbReference>
<evidence type="ECO:0000313" key="2">
    <source>
        <dbReference type="EMBL" id="MDF8334140.1"/>
    </source>
</evidence>
<dbReference type="RefSeq" id="WP_277278514.1">
    <property type="nucleotide sequence ID" value="NZ_JAROCY010000011.1"/>
</dbReference>
<organism evidence="2 3">
    <name type="scientific">Novosphingobium cyanobacteriorum</name>
    <dbReference type="NCBI Taxonomy" id="3024215"/>
    <lineage>
        <taxon>Bacteria</taxon>
        <taxon>Pseudomonadati</taxon>
        <taxon>Pseudomonadota</taxon>
        <taxon>Alphaproteobacteria</taxon>
        <taxon>Sphingomonadales</taxon>
        <taxon>Sphingomonadaceae</taxon>
        <taxon>Novosphingobium</taxon>
    </lineage>
</organism>
<protein>
    <submittedName>
        <fullName evidence="2">Uncharacterized protein</fullName>
    </submittedName>
</protein>
<name>A0ABT6CM48_9SPHN</name>